<dbReference type="EMBL" id="LFJN01000013">
    <property type="protein sequence ID" value="KPI39994.1"/>
    <property type="molecule type" value="Genomic_DNA"/>
</dbReference>
<accession>A0A0N1NYK8</accession>
<sequence length="198" mass="21832">MTDSVPTLPAGQSDRIDLHVALALWAWPALSFACANAFGGSPDIAAAKREWLAGAISEMLTSTPRQLRDAADVEEVLLQALNDEFEVVVDDGSAEETAQAIWRGCELLATGNTAELQSRYQVYLEKEKSWKKESTGFVRGKDDEGEETDWDEDDDEFNGFSDEDIEMGEAPQPTAKKEKVVPQVDEDGFTTVVSKKKR</sequence>
<dbReference type="AlphaFoldDB" id="A0A0N1NYK8"/>
<name>A0A0N1NYK8_9EURO</name>
<evidence type="ECO:0000313" key="5">
    <source>
        <dbReference type="Proteomes" id="UP000038010"/>
    </source>
</evidence>
<keyword evidence="2" id="KW-0698">rRNA processing</keyword>
<evidence type="ECO:0000256" key="2">
    <source>
        <dbReference type="ARBA" id="ARBA00022552"/>
    </source>
</evidence>
<dbReference type="GO" id="GO:0006364">
    <property type="term" value="P:rRNA processing"/>
    <property type="evidence" value="ECO:0007669"/>
    <property type="project" value="UniProtKB-KW"/>
</dbReference>
<gene>
    <name evidence="4" type="ORF">AB675_11592</name>
</gene>
<comment type="caution">
    <text evidence="4">The sequence shown here is derived from an EMBL/GenBank/DDBJ whole genome shotgun (WGS) entry which is preliminary data.</text>
</comment>
<dbReference type="PANTHER" id="PTHR21250">
    <property type="entry name" value="PRE-RRNA-PROCESSING PROTEIN TSR2 HOMOLOG"/>
    <property type="match status" value="1"/>
</dbReference>
<protein>
    <submittedName>
        <fullName evidence="4">Pre-rRNA-processing protein TSR2</fullName>
    </submittedName>
</protein>
<reference evidence="4 5" key="1">
    <citation type="submission" date="2015-06" db="EMBL/GenBank/DDBJ databases">
        <title>Draft genome of the ant-associated black yeast Phialophora attae CBS 131958.</title>
        <authorList>
            <person name="Moreno L.F."/>
            <person name="Stielow B.J."/>
            <person name="de Hoog S."/>
            <person name="Vicente V.A."/>
            <person name="Weiss V.A."/>
            <person name="de Vries M."/>
            <person name="Cruz L.M."/>
            <person name="Souza E.M."/>
        </authorList>
    </citation>
    <scope>NUCLEOTIDE SEQUENCE [LARGE SCALE GENOMIC DNA]</scope>
    <source>
        <strain evidence="4 5">CBS 131958</strain>
    </source>
</reference>
<feature type="region of interest" description="Disordered" evidence="3">
    <location>
        <begin position="137"/>
        <end position="183"/>
    </location>
</feature>
<comment type="similarity">
    <text evidence="1">Belongs to the TSR2 family.</text>
</comment>
<dbReference type="VEuPathDB" id="FungiDB:AB675_11592"/>
<dbReference type="OrthoDB" id="263560at2759"/>
<feature type="compositionally biased region" description="Acidic residues" evidence="3">
    <location>
        <begin position="143"/>
        <end position="167"/>
    </location>
</feature>
<keyword evidence="5" id="KW-1185">Reference proteome</keyword>
<dbReference type="Pfam" id="PF10273">
    <property type="entry name" value="WGG"/>
    <property type="match status" value="1"/>
</dbReference>
<dbReference type="GeneID" id="28732334"/>
<dbReference type="InterPro" id="IPR019398">
    <property type="entry name" value="Pre-rRNA_process_TSR2"/>
</dbReference>
<proteinExistence type="inferred from homology"/>
<evidence type="ECO:0000313" key="4">
    <source>
        <dbReference type="EMBL" id="KPI39994.1"/>
    </source>
</evidence>
<dbReference type="RefSeq" id="XP_017999957.1">
    <property type="nucleotide sequence ID" value="XM_018140453.1"/>
</dbReference>
<evidence type="ECO:0000256" key="3">
    <source>
        <dbReference type="SAM" id="MobiDB-lite"/>
    </source>
</evidence>
<dbReference type="STRING" id="1664694.A0A0N1NYK8"/>
<dbReference type="Proteomes" id="UP000038010">
    <property type="component" value="Unassembled WGS sequence"/>
</dbReference>
<organism evidence="4 5">
    <name type="scientific">Cyphellophora attinorum</name>
    <dbReference type="NCBI Taxonomy" id="1664694"/>
    <lineage>
        <taxon>Eukaryota</taxon>
        <taxon>Fungi</taxon>
        <taxon>Dikarya</taxon>
        <taxon>Ascomycota</taxon>
        <taxon>Pezizomycotina</taxon>
        <taxon>Eurotiomycetes</taxon>
        <taxon>Chaetothyriomycetidae</taxon>
        <taxon>Chaetothyriales</taxon>
        <taxon>Cyphellophoraceae</taxon>
        <taxon>Cyphellophora</taxon>
    </lineage>
</organism>
<evidence type="ECO:0000256" key="1">
    <source>
        <dbReference type="ARBA" id="ARBA00006524"/>
    </source>
</evidence>